<proteinExistence type="predicted"/>
<protein>
    <submittedName>
        <fullName evidence="1">DUF6668 family protein</fullName>
    </submittedName>
</protein>
<keyword evidence="2" id="KW-1185">Reference proteome</keyword>
<sequence>MTTNEFSPAPAALAPFRWAAGRRSAAEVAATQAGLAGVQPPPTWRQVPTWPGLIPRHPDAGNPDPQFWLVGLHGGAGVSTLTAAWPAAGDARRYMPSGHPAQSPYAVAVTRTHREGLEHARDFARQVVCALIPPQVQVLGLVLVPDLDRRPSREMRQLAKVVASAYPRCWRAPWVPEWRNHRPTPENLPRAAAGIADDLAELTRKDS</sequence>
<accession>A0ABW2LTD5</accession>
<evidence type="ECO:0000313" key="2">
    <source>
        <dbReference type="Proteomes" id="UP001596504"/>
    </source>
</evidence>
<organism evidence="1 2">
    <name type="scientific">Saccharopolyspora griseoalba</name>
    <dbReference type="NCBI Taxonomy" id="1431848"/>
    <lineage>
        <taxon>Bacteria</taxon>
        <taxon>Bacillati</taxon>
        <taxon>Actinomycetota</taxon>
        <taxon>Actinomycetes</taxon>
        <taxon>Pseudonocardiales</taxon>
        <taxon>Pseudonocardiaceae</taxon>
        <taxon>Saccharopolyspora</taxon>
    </lineage>
</organism>
<dbReference type="InterPro" id="IPR046609">
    <property type="entry name" value="DUF6668"/>
</dbReference>
<reference evidence="2" key="1">
    <citation type="journal article" date="2019" name="Int. J. Syst. Evol. Microbiol.">
        <title>The Global Catalogue of Microorganisms (GCM) 10K type strain sequencing project: providing services to taxonomists for standard genome sequencing and annotation.</title>
        <authorList>
            <consortium name="The Broad Institute Genomics Platform"/>
            <consortium name="The Broad Institute Genome Sequencing Center for Infectious Disease"/>
            <person name="Wu L."/>
            <person name="Ma J."/>
        </authorList>
    </citation>
    <scope>NUCLEOTIDE SEQUENCE [LARGE SCALE GENOMIC DNA]</scope>
    <source>
        <strain evidence="2">WLHS5</strain>
    </source>
</reference>
<dbReference type="RefSeq" id="WP_380673237.1">
    <property type="nucleotide sequence ID" value="NZ_JBHTCJ010000022.1"/>
</dbReference>
<name>A0ABW2LTD5_9PSEU</name>
<comment type="caution">
    <text evidence="1">The sequence shown here is derived from an EMBL/GenBank/DDBJ whole genome shotgun (WGS) entry which is preliminary data.</text>
</comment>
<dbReference type="Pfam" id="PF20373">
    <property type="entry name" value="DUF6668"/>
    <property type="match status" value="1"/>
</dbReference>
<dbReference type="EMBL" id="JBHTCJ010000022">
    <property type="protein sequence ID" value="MFC7344948.1"/>
    <property type="molecule type" value="Genomic_DNA"/>
</dbReference>
<gene>
    <name evidence="1" type="ORF">ACFQRI_26350</name>
</gene>
<dbReference type="Proteomes" id="UP001596504">
    <property type="component" value="Unassembled WGS sequence"/>
</dbReference>
<evidence type="ECO:0000313" key="1">
    <source>
        <dbReference type="EMBL" id="MFC7344948.1"/>
    </source>
</evidence>